<dbReference type="AlphaFoldDB" id="A0A4S8KQ22"/>
<dbReference type="Proteomes" id="UP000297245">
    <property type="component" value="Unassembled WGS sequence"/>
</dbReference>
<reference evidence="1 2" key="1">
    <citation type="journal article" date="2019" name="Nat. Ecol. Evol.">
        <title>Megaphylogeny resolves global patterns of mushroom evolution.</title>
        <authorList>
            <person name="Varga T."/>
            <person name="Krizsan K."/>
            <person name="Foldi C."/>
            <person name="Dima B."/>
            <person name="Sanchez-Garcia M."/>
            <person name="Sanchez-Ramirez S."/>
            <person name="Szollosi G.J."/>
            <person name="Szarkandi J.G."/>
            <person name="Papp V."/>
            <person name="Albert L."/>
            <person name="Andreopoulos W."/>
            <person name="Angelini C."/>
            <person name="Antonin V."/>
            <person name="Barry K.W."/>
            <person name="Bougher N.L."/>
            <person name="Buchanan P."/>
            <person name="Buyck B."/>
            <person name="Bense V."/>
            <person name="Catcheside P."/>
            <person name="Chovatia M."/>
            <person name="Cooper J."/>
            <person name="Damon W."/>
            <person name="Desjardin D."/>
            <person name="Finy P."/>
            <person name="Geml J."/>
            <person name="Haridas S."/>
            <person name="Hughes K."/>
            <person name="Justo A."/>
            <person name="Karasinski D."/>
            <person name="Kautmanova I."/>
            <person name="Kiss B."/>
            <person name="Kocsube S."/>
            <person name="Kotiranta H."/>
            <person name="LaButti K.M."/>
            <person name="Lechner B.E."/>
            <person name="Liimatainen K."/>
            <person name="Lipzen A."/>
            <person name="Lukacs Z."/>
            <person name="Mihaltcheva S."/>
            <person name="Morgado L.N."/>
            <person name="Niskanen T."/>
            <person name="Noordeloos M.E."/>
            <person name="Ohm R.A."/>
            <person name="Ortiz-Santana B."/>
            <person name="Ovrebo C."/>
            <person name="Racz N."/>
            <person name="Riley R."/>
            <person name="Savchenko A."/>
            <person name="Shiryaev A."/>
            <person name="Soop K."/>
            <person name="Spirin V."/>
            <person name="Szebenyi C."/>
            <person name="Tomsovsky M."/>
            <person name="Tulloss R.E."/>
            <person name="Uehling J."/>
            <person name="Grigoriev I.V."/>
            <person name="Vagvolgyi C."/>
            <person name="Papp T."/>
            <person name="Martin F.M."/>
            <person name="Miettinen O."/>
            <person name="Hibbett D.S."/>
            <person name="Nagy L.G."/>
        </authorList>
    </citation>
    <scope>NUCLEOTIDE SEQUENCE [LARGE SCALE GENOMIC DNA]</scope>
    <source>
        <strain evidence="1 2">CBS 962.96</strain>
    </source>
</reference>
<dbReference type="EMBL" id="ML180328">
    <property type="protein sequence ID" value="THU77826.1"/>
    <property type="molecule type" value="Genomic_DNA"/>
</dbReference>
<dbReference type="OrthoDB" id="9909019at2759"/>
<protein>
    <submittedName>
        <fullName evidence="1">Uncharacterized protein</fullName>
    </submittedName>
</protein>
<accession>A0A4S8KQ22</accession>
<sequence>MARETGLIQSGLCQLVRLGKDAESKVVLQYRRRRIPSHYEHSPIYTLFIPFSILPYTSTDGRSWARREGFERHRGVRRGEELTDDEIDENDL</sequence>
<proteinExistence type="predicted"/>
<gene>
    <name evidence="1" type="ORF">K435DRAFT_74712</name>
</gene>
<name>A0A4S8KQ22_DENBC</name>
<evidence type="ECO:0000313" key="2">
    <source>
        <dbReference type="Proteomes" id="UP000297245"/>
    </source>
</evidence>
<evidence type="ECO:0000313" key="1">
    <source>
        <dbReference type="EMBL" id="THU77826.1"/>
    </source>
</evidence>
<keyword evidence="2" id="KW-1185">Reference proteome</keyword>
<organism evidence="1 2">
    <name type="scientific">Dendrothele bispora (strain CBS 962.96)</name>
    <dbReference type="NCBI Taxonomy" id="1314807"/>
    <lineage>
        <taxon>Eukaryota</taxon>
        <taxon>Fungi</taxon>
        <taxon>Dikarya</taxon>
        <taxon>Basidiomycota</taxon>
        <taxon>Agaricomycotina</taxon>
        <taxon>Agaricomycetes</taxon>
        <taxon>Agaricomycetidae</taxon>
        <taxon>Agaricales</taxon>
        <taxon>Agaricales incertae sedis</taxon>
        <taxon>Dendrothele</taxon>
    </lineage>
</organism>